<dbReference type="Proteomes" id="UP000614811">
    <property type="component" value="Unassembled WGS sequence"/>
</dbReference>
<gene>
    <name evidence="2" type="ORF">GCM10008090_28350</name>
</gene>
<keyword evidence="3" id="KW-1185">Reference proteome</keyword>
<accession>A0A918RZG9</accession>
<dbReference type="Gene3D" id="3.90.550.10">
    <property type="entry name" value="Spore Coat Polysaccharide Biosynthesis Protein SpsA, Chain A"/>
    <property type="match status" value="1"/>
</dbReference>
<dbReference type="Pfam" id="PF00535">
    <property type="entry name" value="Glycos_transf_2"/>
    <property type="match status" value="1"/>
</dbReference>
<name>A0A918RZG9_9GAMM</name>
<dbReference type="CDD" id="cd04186">
    <property type="entry name" value="GT_2_like_c"/>
    <property type="match status" value="1"/>
</dbReference>
<dbReference type="InterPro" id="IPR029044">
    <property type="entry name" value="Nucleotide-diphossugar_trans"/>
</dbReference>
<evidence type="ECO:0000313" key="3">
    <source>
        <dbReference type="Proteomes" id="UP000614811"/>
    </source>
</evidence>
<dbReference type="RefSeq" id="WP_189402364.1">
    <property type="nucleotide sequence ID" value="NZ_BMXA01000006.1"/>
</dbReference>
<evidence type="ECO:0000313" key="2">
    <source>
        <dbReference type="EMBL" id="GHA17002.1"/>
    </source>
</evidence>
<dbReference type="PANTHER" id="PTHR43179">
    <property type="entry name" value="RHAMNOSYLTRANSFERASE WBBL"/>
    <property type="match status" value="1"/>
</dbReference>
<reference evidence="2" key="1">
    <citation type="journal article" date="2014" name="Int. J. Syst. Evol. Microbiol.">
        <title>Complete genome sequence of Corynebacterium casei LMG S-19264T (=DSM 44701T), isolated from a smear-ripened cheese.</title>
        <authorList>
            <consortium name="US DOE Joint Genome Institute (JGI-PGF)"/>
            <person name="Walter F."/>
            <person name="Albersmeier A."/>
            <person name="Kalinowski J."/>
            <person name="Ruckert C."/>
        </authorList>
    </citation>
    <scope>NUCLEOTIDE SEQUENCE</scope>
    <source>
        <strain evidence="2">KCTC 12711</strain>
    </source>
</reference>
<evidence type="ECO:0000259" key="1">
    <source>
        <dbReference type="Pfam" id="PF00535"/>
    </source>
</evidence>
<reference evidence="2" key="2">
    <citation type="submission" date="2020-09" db="EMBL/GenBank/DDBJ databases">
        <authorList>
            <person name="Sun Q."/>
            <person name="Kim S."/>
        </authorList>
    </citation>
    <scope>NUCLEOTIDE SEQUENCE</scope>
    <source>
        <strain evidence="2">KCTC 12711</strain>
    </source>
</reference>
<feature type="domain" description="Glycosyltransferase 2-like" evidence="1">
    <location>
        <begin position="383"/>
        <end position="508"/>
    </location>
</feature>
<sequence>MSYRKYMIKLNNKLESTWDFIDTSSPQPSLRAGWYICEFVLPGMIDHTPRFVIESVQGKVKDRFLIGHHAGRNRMLIYLPDGKLTAYSQSLEIIRLVRVSNLEGRARILLISARYLRDFFRFSALIKVIFMQFQDRVELSNSLLSLYEPAGGVDSYLHDIDRWQKYRGFRRWLNWLGRGVRIGVMIESETQRAALDELLVPPEVVIFAGQAIPTEVDYLVPLAATETLRDPAILLLKRAIKRAGRRSSKRPTLVYTDHDYVDDPKQEPLHPVFKPQPSEAYLHCFNYPGFALAFHVSLLAGIDSECLLHVETQYALALTAFRDTQRVLHVPEALFTSRRHTPLETPVPQNPASAWPHIDWQRVGTYNVLRANTDWRDHPSVDLVIPTRDGLAVLKPCIESILHKTTYTNYNIIIVDNGSEKPETLAFFDAIQKDQRVRVVAYPGEFNYSAINNFAVAQGSSEYIGLINNDIEVIDGDWLTQMMVWAIQDKVGIVGAKLLFGNGKVQHAGVTIGMGNAAGHIHRLEAGDAPGYQLRCLATQNMMAVTAACLITPRNVFDALNGLDEVTFRVAYNDIDYCLRVESQGYQVIWTPEASLYHHESVSRGDDFSDEHLARYMKEVAALQKRWKCKGFVDKYYSKHLRISDEGVYPQIERSAPDELIYLQRRD</sequence>
<comment type="caution">
    <text evidence="2">The sequence shown here is derived from an EMBL/GenBank/DDBJ whole genome shotgun (WGS) entry which is preliminary data.</text>
</comment>
<dbReference type="InterPro" id="IPR001173">
    <property type="entry name" value="Glyco_trans_2-like"/>
</dbReference>
<protein>
    <recommendedName>
        <fullName evidence="1">Glycosyltransferase 2-like domain-containing protein</fullName>
    </recommendedName>
</protein>
<proteinExistence type="predicted"/>
<organism evidence="2 3">
    <name type="scientific">Arenicella chitinivorans</name>
    <dbReference type="NCBI Taxonomy" id="1329800"/>
    <lineage>
        <taxon>Bacteria</taxon>
        <taxon>Pseudomonadati</taxon>
        <taxon>Pseudomonadota</taxon>
        <taxon>Gammaproteobacteria</taxon>
        <taxon>Arenicellales</taxon>
        <taxon>Arenicellaceae</taxon>
        <taxon>Arenicella</taxon>
    </lineage>
</organism>
<dbReference type="SUPFAM" id="SSF53448">
    <property type="entry name" value="Nucleotide-diphospho-sugar transferases"/>
    <property type="match status" value="1"/>
</dbReference>
<dbReference type="AlphaFoldDB" id="A0A918RZG9"/>
<dbReference type="EMBL" id="BMXA01000006">
    <property type="protein sequence ID" value="GHA17002.1"/>
    <property type="molecule type" value="Genomic_DNA"/>
</dbReference>
<dbReference type="PANTHER" id="PTHR43179:SF7">
    <property type="entry name" value="RHAMNOSYLTRANSFERASE WBBL"/>
    <property type="match status" value="1"/>
</dbReference>